<reference key="2">
    <citation type="submission" date="2011-08" db="EMBL/GenBank/DDBJ databases">
        <title>Genome sequence of Naumovozyma castellii.</title>
        <authorList>
            <person name="Gordon J.L."/>
            <person name="Armisen D."/>
            <person name="Proux-Wera E."/>
            <person name="OhEigeartaigh S.S."/>
            <person name="Byrne K.P."/>
            <person name="Wolfe K.H."/>
        </authorList>
    </citation>
    <scope>NUCLEOTIDE SEQUENCE</scope>
    <source>
        <strain>Type strain:CBS 4309</strain>
    </source>
</reference>
<comment type="catalytic activity">
    <reaction evidence="9">
        <text>(R)-S-lactoylglutathione = methylglyoxal + glutathione</text>
        <dbReference type="Rhea" id="RHEA:19069"/>
        <dbReference type="ChEBI" id="CHEBI:17158"/>
        <dbReference type="ChEBI" id="CHEBI:57474"/>
        <dbReference type="ChEBI" id="CHEBI:57925"/>
        <dbReference type="EC" id="4.4.1.5"/>
    </reaction>
</comment>
<dbReference type="FunCoup" id="G0V6D2">
    <property type="interactions" value="252"/>
</dbReference>
<keyword evidence="6 9" id="KW-0456">Lyase</keyword>
<dbReference type="Gene3D" id="3.10.180.10">
    <property type="entry name" value="2,3-Dihydroxybiphenyl 1,2-Dioxygenase, domain 1"/>
    <property type="match status" value="2"/>
</dbReference>
<evidence type="ECO:0000256" key="9">
    <source>
        <dbReference type="RuleBase" id="RU361179"/>
    </source>
</evidence>
<dbReference type="OMA" id="MGDAWGH"/>
<dbReference type="PROSITE" id="PS00935">
    <property type="entry name" value="GLYOXALASE_I_2"/>
    <property type="match status" value="2"/>
</dbReference>
<evidence type="ECO:0000256" key="6">
    <source>
        <dbReference type="ARBA" id="ARBA00023239"/>
    </source>
</evidence>
<dbReference type="HOGENOM" id="CLU_046006_0_1_1"/>
<feature type="binding site" evidence="8">
    <location>
        <position position="89"/>
    </location>
    <ligand>
        <name>Zn(2+)</name>
        <dbReference type="ChEBI" id="CHEBI:29105"/>
        <note>ligand shared between dimeric partners</note>
    </ligand>
</feature>
<sequence length="326" mass="37297">MSTEDKYYPIKIDCAANDSTLTFNHTCLRIKDPKRSVKFYVETFGMKLMDKKDFPEMKFSLYFLSFPKENWEKNSKGEADVFGASGILELTHNWGTEDEDDFKINNGNEEPHRGFGHICFSYADVSKACEALEAKKAPFKKRMSDGRQKDIAFVLDPDGYWIEIVQYLREAEEFPTTDVGPKFNHTMVRVKDPVKTIEFYKNVLGMDVLRTSVNEKNKFTLYFLGYPLKEGEGRVSKEGVLEITHNWGTETDANFQYHNGNDKPQGYGHICVSCKDPASLCEEIDTKYGDKVSWAPKFNQGKLKNIAFLKDPDGYSIEIVPQGLVV</sequence>
<dbReference type="InterPro" id="IPR004361">
    <property type="entry name" value="Glyoxalase_1"/>
</dbReference>
<dbReference type="AlphaFoldDB" id="G0V6D2"/>
<accession>G0V6D2</accession>
<evidence type="ECO:0000256" key="4">
    <source>
        <dbReference type="ARBA" id="ARBA00022723"/>
    </source>
</evidence>
<dbReference type="PROSITE" id="PS00934">
    <property type="entry name" value="GLYOXALASE_I_1"/>
    <property type="match status" value="2"/>
</dbReference>
<dbReference type="SUPFAM" id="SSF54593">
    <property type="entry name" value="Glyoxalase/Bleomycin resistance protein/Dihydroxybiphenyl dioxygenase"/>
    <property type="match status" value="2"/>
</dbReference>
<dbReference type="GO" id="GO:0046872">
    <property type="term" value="F:metal ion binding"/>
    <property type="evidence" value="ECO:0007669"/>
    <property type="project" value="UniProtKB-UniRule"/>
</dbReference>
<dbReference type="Pfam" id="PF00903">
    <property type="entry name" value="Glyoxalase"/>
    <property type="match status" value="2"/>
</dbReference>
<comment type="similarity">
    <text evidence="2 9">Belongs to the glyoxalase I family.</text>
</comment>
<evidence type="ECO:0000313" key="12">
    <source>
        <dbReference type="Proteomes" id="UP000001640"/>
    </source>
</evidence>
<dbReference type="KEGG" id="ncs:NCAS_0A04660"/>
<dbReference type="GO" id="GO:0019243">
    <property type="term" value="P:methylglyoxal catabolic process to D-lactate via S-lactoyl-glutathione"/>
    <property type="evidence" value="ECO:0007669"/>
    <property type="project" value="EnsemblFungi"/>
</dbReference>
<protein>
    <recommendedName>
        <fullName evidence="3 9">Lactoylglutathione lyase</fullName>
        <ecNumber evidence="3 9">4.4.1.5</ecNumber>
    </recommendedName>
    <alternativeName>
        <fullName evidence="9">Glyoxalase I</fullName>
    </alternativeName>
</protein>
<feature type="domain" description="VOC" evidence="10">
    <location>
        <begin position="182"/>
        <end position="322"/>
    </location>
</feature>
<evidence type="ECO:0000256" key="1">
    <source>
        <dbReference type="ARBA" id="ARBA00005008"/>
    </source>
</evidence>
<dbReference type="EC" id="4.4.1.5" evidence="3 9"/>
<evidence type="ECO:0000256" key="2">
    <source>
        <dbReference type="ARBA" id="ARBA00010363"/>
    </source>
</evidence>
<name>G0V6D2_NAUCA</name>
<reference evidence="12" key="1">
    <citation type="journal article" date="2011" name="Proc. Natl. Acad. Sci. U.S.A.">
        <title>Evolutionary erosion of yeast sex chromosomes by mating-type switching accidents.</title>
        <authorList>
            <person name="Gordon J.L."/>
            <person name="Armisen D."/>
            <person name="Proux-Wera E."/>
            <person name="Oheigeartaigh S.S."/>
            <person name="Byrne K.P."/>
            <person name="Wolfe K.H."/>
        </authorList>
    </citation>
    <scope>NUCLEOTIDE SEQUENCE [LARGE SCALE GENOMIC DNA]</scope>
    <source>
        <strain evidence="12">ATCC 76901 / BCRC 22586 / CBS 4309 / NBRC 1992 / NRRL Y-12630</strain>
    </source>
</reference>
<dbReference type="NCBIfam" id="TIGR00068">
    <property type="entry name" value="glyox_I"/>
    <property type="match status" value="2"/>
</dbReference>
<comment type="pathway">
    <text evidence="1 9">Secondary metabolite metabolism; methylglyoxal degradation; (R)-lactate from methylglyoxal: step 1/2.</text>
</comment>
<dbReference type="PANTHER" id="PTHR10374:SF30">
    <property type="entry name" value="LACTOYLGLUTATHIONE LYASE"/>
    <property type="match status" value="1"/>
</dbReference>
<evidence type="ECO:0000256" key="8">
    <source>
        <dbReference type="PIRSR" id="PIRSR604361-3"/>
    </source>
</evidence>
<evidence type="ECO:0000256" key="5">
    <source>
        <dbReference type="ARBA" id="ARBA00022833"/>
    </source>
</evidence>
<dbReference type="InParanoid" id="G0V6D2"/>
<dbReference type="GO" id="GO:0004462">
    <property type="term" value="F:lactoylglutathione lyase activity"/>
    <property type="evidence" value="ECO:0007669"/>
    <property type="project" value="UniProtKB-UniRule"/>
</dbReference>
<feature type="binding site" evidence="8">
    <location>
        <position position="163"/>
    </location>
    <ligand>
        <name>Zn(2+)</name>
        <dbReference type="ChEBI" id="CHEBI:29105"/>
        <note>ligand shared between dimeric partners</note>
    </ligand>
</feature>
<comment type="function">
    <text evidence="9">Catalyzes the conversion of hemimercaptal, formed from methylglyoxal and glutathione, to S-lactoylglutathione.</text>
</comment>
<evidence type="ECO:0000259" key="10">
    <source>
        <dbReference type="PROSITE" id="PS51819"/>
    </source>
</evidence>
<keyword evidence="12" id="KW-1185">Reference proteome</keyword>
<gene>
    <name evidence="11" type="primary">NCAS0A04660</name>
    <name evidence="11" type="ordered locus">NCAS_0A04660</name>
</gene>
<dbReference type="EMBL" id="HE576752">
    <property type="protein sequence ID" value="CCC67024.1"/>
    <property type="molecule type" value="Genomic_DNA"/>
</dbReference>
<evidence type="ECO:0000256" key="7">
    <source>
        <dbReference type="PIRSR" id="PIRSR604361-1"/>
    </source>
</evidence>
<dbReference type="GeneID" id="96900509"/>
<dbReference type="InterPro" id="IPR018146">
    <property type="entry name" value="Glyoxalase_1_CS"/>
</dbReference>
<dbReference type="UniPathway" id="UPA00619">
    <property type="reaction ID" value="UER00675"/>
</dbReference>
<keyword evidence="5 8" id="KW-0862">Zinc</keyword>
<feature type="active site" description="Proton donor/acceptor" evidence="7">
    <location>
        <position position="163"/>
    </location>
</feature>
<dbReference type="PROSITE" id="PS51819">
    <property type="entry name" value="VOC"/>
    <property type="match status" value="2"/>
</dbReference>
<feature type="domain" description="VOC" evidence="10">
    <location>
        <begin position="22"/>
        <end position="167"/>
    </location>
</feature>
<dbReference type="eggNOG" id="KOG2944">
    <property type="taxonomic scope" value="Eukaryota"/>
</dbReference>
<feature type="binding site" evidence="8">
    <location>
        <position position="117"/>
    </location>
    <ligand>
        <name>Zn(2+)</name>
        <dbReference type="ChEBI" id="CHEBI:29105"/>
        <note>ligand shared between dimeric partners</note>
    </ligand>
</feature>
<proteinExistence type="inferred from homology"/>
<dbReference type="OrthoDB" id="16820at2759"/>
<dbReference type="RefSeq" id="XP_003673411.1">
    <property type="nucleotide sequence ID" value="XM_003673363.1"/>
</dbReference>
<dbReference type="InterPro" id="IPR004360">
    <property type="entry name" value="Glyas_Fos-R_dOase_dom"/>
</dbReference>
<evidence type="ECO:0000313" key="11">
    <source>
        <dbReference type="EMBL" id="CCC67024.1"/>
    </source>
</evidence>
<comment type="cofactor">
    <cofactor evidence="8">
        <name>Zn(2+)</name>
        <dbReference type="ChEBI" id="CHEBI:29105"/>
    </cofactor>
    <text evidence="8">Binds 1 zinc ion per subunit. In the homodimer, two zinc ions are bound between subunits.</text>
</comment>
<dbReference type="CDD" id="cd07233">
    <property type="entry name" value="GlxI_Zn"/>
    <property type="match status" value="2"/>
</dbReference>
<dbReference type="InterPro" id="IPR037523">
    <property type="entry name" value="VOC_core"/>
</dbReference>
<keyword evidence="4 8" id="KW-0479">Metal-binding</keyword>
<dbReference type="Proteomes" id="UP000001640">
    <property type="component" value="Chromosome 1"/>
</dbReference>
<dbReference type="GO" id="GO:0006749">
    <property type="term" value="P:glutathione metabolic process"/>
    <property type="evidence" value="ECO:0007669"/>
    <property type="project" value="EnsemblFungi"/>
</dbReference>
<evidence type="ECO:0000256" key="3">
    <source>
        <dbReference type="ARBA" id="ARBA00012081"/>
    </source>
</evidence>
<dbReference type="PANTHER" id="PTHR10374">
    <property type="entry name" value="LACTOYLGLUTATHIONE LYASE GLYOXALASE I"/>
    <property type="match status" value="1"/>
</dbReference>
<dbReference type="STRING" id="1064592.G0V6D2"/>
<dbReference type="InterPro" id="IPR029068">
    <property type="entry name" value="Glyas_Bleomycin-R_OHBP_Dase"/>
</dbReference>
<organism evidence="11 12">
    <name type="scientific">Naumovozyma castellii</name>
    <name type="common">Yeast</name>
    <name type="synonym">Saccharomyces castellii</name>
    <dbReference type="NCBI Taxonomy" id="27288"/>
    <lineage>
        <taxon>Eukaryota</taxon>
        <taxon>Fungi</taxon>
        <taxon>Dikarya</taxon>
        <taxon>Ascomycota</taxon>
        <taxon>Saccharomycotina</taxon>
        <taxon>Saccharomycetes</taxon>
        <taxon>Saccharomycetales</taxon>
        <taxon>Saccharomycetaceae</taxon>
        <taxon>Naumovozyma</taxon>
    </lineage>
</organism>